<keyword evidence="2" id="KW-1185">Reference proteome</keyword>
<dbReference type="Proteomes" id="UP001597188">
    <property type="component" value="Unassembled WGS sequence"/>
</dbReference>
<protein>
    <submittedName>
        <fullName evidence="1">Uncharacterized protein</fullName>
    </submittedName>
</protein>
<name>A0ABW4C5B5_9LACO</name>
<dbReference type="RefSeq" id="WP_137634018.1">
    <property type="nucleotide sequence ID" value="NZ_BJDL01000006.1"/>
</dbReference>
<evidence type="ECO:0000313" key="1">
    <source>
        <dbReference type="EMBL" id="MFD1422028.1"/>
    </source>
</evidence>
<accession>A0ABW4C5B5</accession>
<sequence>MFFKPKETPSILKTDIVKSVKSLDYFEAINFLAVVNKANNPKLTNRECYSEATAVYSDDEQLSFLISQAFKTGLH</sequence>
<organism evidence="1 2">
    <name type="scientific">Lactiplantibacillus songbeiensis</name>
    <dbReference type="NCBI Taxonomy" id="2559920"/>
    <lineage>
        <taxon>Bacteria</taxon>
        <taxon>Bacillati</taxon>
        <taxon>Bacillota</taxon>
        <taxon>Bacilli</taxon>
        <taxon>Lactobacillales</taxon>
        <taxon>Lactobacillaceae</taxon>
        <taxon>Lactiplantibacillus</taxon>
    </lineage>
</organism>
<gene>
    <name evidence="1" type="ORF">ACFQ5L_13865</name>
</gene>
<evidence type="ECO:0000313" key="2">
    <source>
        <dbReference type="Proteomes" id="UP001597188"/>
    </source>
</evidence>
<proteinExistence type="predicted"/>
<dbReference type="EMBL" id="JBHTOJ010000048">
    <property type="protein sequence ID" value="MFD1422028.1"/>
    <property type="molecule type" value="Genomic_DNA"/>
</dbReference>
<comment type="caution">
    <text evidence="1">The sequence shown here is derived from an EMBL/GenBank/DDBJ whole genome shotgun (WGS) entry which is preliminary data.</text>
</comment>
<reference evidence="2" key="1">
    <citation type="journal article" date="2019" name="Int. J. Syst. Evol. Microbiol.">
        <title>The Global Catalogue of Microorganisms (GCM) 10K type strain sequencing project: providing services to taxonomists for standard genome sequencing and annotation.</title>
        <authorList>
            <consortium name="The Broad Institute Genomics Platform"/>
            <consortium name="The Broad Institute Genome Sequencing Center for Infectious Disease"/>
            <person name="Wu L."/>
            <person name="Ma J."/>
        </authorList>
    </citation>
    <scope>NUCLEOTIDE SEQUENCE [LARGE SCALE GENOMIC DNA]</scope>
    <source>
        <strain evidence="2">CCM 8931</strain>
    </source>
</reference>